<keyword evidence="5" id="KW-1185">Reference proteome</keyword>
<proteinExistence type="predicted"/>
<evidence type="ECO:0000256" key="1">
    <source>
        <dbReference type="SAM" id="Coils"/>
    </source>
</evidence>
<dbReference type="Proteomes" id="UP000005380">
    <property type="component" value="Chromosome"/>
</dbReference>
<keyword evidence="3" id="KW-0812">Transmembrane</keyword>
<feature type="coiled-coil region" evidence="1">
    <location>
        <begin position="274"/>
        <end position="344"/>
    </location>
</feature>
<dbReference type="EMBL" id="CP007030">
    <property type="protein sequence ID" value="AHF02187.1"/>
    <property type="molecule type" value="Genomic_DNA"/>
</dbReference>
<dbReference type="HOGENOM" id="CLU_764908_0_0_6"/>
<keyword evidence="1" id="KW-0175">Coiled coil</keyword>
<evidence type="ECO:0000313" key="5">
    <source>
        <dbReference type="Proteomes" id="UP000005380"/>
    </source>
</evidence>
<dbReference type="KEGG" id="tao:THIAE_01940"/>
<dbReference type="OrthoDB" id="9864822at2"/>
<gene>
    <name evidence="4" type="ORF">THIAE_01940</name>
</gene>
<feature type="region of interest" description="Disordered" evidence="2">
    <location>
        <begin position="27"/>
        <end position="77"/>
    </location>
</feature>
<evidence type="ECO:0000313" key="4">
    <source>
        <dbReference type="EMBL" id="AHF02187.1"/>
    </source>
</evidence>
<name>W0DUU0_9GAMM</name>
<dbReference type="AlphaFoldDB" id="W0DUU0"/>
<dbReference type="InParanoid" id="W0DUU0"/>
<dbReference type="RefSeq" id="WP_006459809.1">
    <property type="nucleotide sequence ID" value="NZ_CP007030.1"/>
</dbReference>
<feature type="compositionally biased region" description="Polar residues" evidence="2">
    <location>
        <begin position="47"/>
        <end position="65"/>
    </location>
</feature>
<accession>W0DUU0</accession>
<keyword evidence="3" id="KW-1133">Transmembrane helix</keyword>
<evidence type="ECO:0000256" key="2">
    <source>
        <dbReference type="SAM" id="MobiDB-lite"/>
    </source>
</evidence>
<reference evidence="4 5" key="1">
    <citation type="submission" date="2013-12" db="EMBL/GenBank/DDBJ databases">
        <authorList>
            <consortium name="DOE Joint Genome Institute"/>
            <person name="Kappler U."/>
            <person name="Huntemann M."/>
            <person name="Han J."/>
            <person name="Chen A."/>
            <person name="Kyrpides N."/>
            <person name="Mavromatis K."/>
            <person name="Markowitz V."/>
            <person name="Palaniappan K."/>
            <person name="Ivanova N."/>
            <person name="Schaumberg A."/>
            <person name="Pati A."/>
            <person name="Liolios K."/>
            <person name="Nordberg H.P."/>
            <person name="Cantor M.N."/>
            <person name="Hua S.X."/>
            <person name="Woyke T."/>
        </authorList>
    </citation>
    <scope>NUCLEOTIDE SEQUENCE [LARGE SCALE GENOMIC DNA]</scope>
    <source>
        <strain evidence="5">AL2</strain>
    </source>
</reference>
<feature type="transmembrane region" description="Helical" evidence="3">
    <location>
        <begin position="162"/>
        <end position="186"/>
    </location>
</feature>
<sequence>MAENNSNNPDDIDDIDALLDELSNEKLDPDMAAFDDSTDLVDKDVTFSDQAPESSQPAEISSTAEQPAFDKDPISSSDDSFLNDAAMMAATTAVASAAAINSNNAAKPSQQNIQETQSTNQSQFDEFDELTGIDEMDPNANKPVTVMLTDEQAAQLQKTKSLSLLSAGLMITFSLGAFIMASLAWLNSGSGHLTGAIQVQHENSEQQRLLLQSINQQLSTLEQKVDVSRLLIDDLLAQAQSESNQTFPAAVAEVAPPAPVAPTPVAAPSVQVNTDALQRRIEQVQRTANTIQSRVTEINKQFEQLSVQQQNTTKAVRELEKAWLEQLLAQKEQQLEQQAEESATVAPDAYRYVAPNSHFSFP</sequence>
<evidence type="ECO:0000256" key="3">
    <source>
        <dbReference type="SAM" id="Phobius"/>
    </source>
</evidence>
<keyword evidence="3" id="KW-0472">Membrane</keyword>
<protein>
    <submittedName>
        <fullName evidence="4">Uncharacterized protein</fullName>
    </submittedName>
</protein>
<dbReference type="STRING" id="717772.THIAE_01940"/>
<organism evidence="4 5">
    <name type="scientific">Thiomicrospira aerophila AL3</name>
    <dbReference type="NCBI Taxonomy" id="717772"/>
    <lineage>
        <taxon>Bacteria</taxon>
        <taxon>Pseudomonadati</taxon>
        <taxon>Pseudomonadota</taxon>
        <taxon>Gammaproteobacteria</taxon>
        <taxon>Thiotrichales</taxon>
        <taxon>Piscirickettsiaceae</taxon>
        <taxon>Thiomicrospira</taxon>
    </lineage>
</organism>